<keyword evidence="2" id="KW-1185">Reference proteome</keyword>
<protein>
    <submittedName>
        <fullName evidence="1">Uncharacterized protein</fullName>
    </submittedName>
</protein>
<sequence>MKRALHHPFRKGGRAHIMLSRTMPSCNNTSTAHLSSALCASSGPALPTYNMSGHSMFGASPTDIAAQHNWRNGLNSPNTKSLNGPDPMMLHNTLAMMKNTLAGLRWMDMNSIANLAAMTFK</sequence>
<dbReference type="Proteomes" id="UP000037035">
    <property type="component" value="Unassembled WGS sequence"/>
</dbReference>
<dbReference type="AlphaFoldDB" id="A0A0L6V476"/>
<name>A0A0L6V476_9BASI</name>
<proteinExistence type="predicted"/>
<organism evidence="1 2">
    <name type="scientific">Puccinia sorghi</name>
    <dbReference type="NCBI Taxonomy" id="27349"/>
    <lineage>
        <taxon>Eukaryota</taxon>
        <taxon>Fungi</taxon>
        <taxon>Dikarya</taxon>
        <taxon>Basidiomycota</taxon>
        <taxon>Pucciniomycotina</taxon>
        <taxon>Pucciniomycetes</taxon>
        <taxon>Pucciniales</taxon>
        <taxon>Pucciniaceae</taxon>
        <taxon>Puccinia</taxon>
    </lineage>
</organism>
<evidence type="ECO:0000313" key="1">
    <source>
        <dbReference type="EMBL" id="KNZ55568.1"/>
    </source>
</evidence>
<dbReference type="VEuPathDB" id="FungiDB:VP01_2649g1"/>
<reference evidence="1 2" key="1">
    <citation type="submission" date="2015-08" db="EMBL/GenBank/DDBJ databases">
        <title>Next Generation Sequencing and Analysis of the Genome of Puccinia sorghi L Schw, the Causal Agent of Maize Common Rust.</title>
        <authorList>
            <person name="Rochi L."/>
            <person name="Burguener G."/>
            <person name="Darino M."/>
            <person name="Turjanski A."/>
            <person name="Kreff E."/>
            <person name="Dieguez M.J."/>
            <person name="Sacco F."/>
        </authorList>
    </citation>
    <scope>NUCLEOTIDE SEQUENCE [LARGE SCALE GENOMIC DNA]</scope>
    <source>
        <strain evidence="1 2">RO10H11247</strain>
    </source>
</reference>
<dbReference type="OrthoDB" id="2155283at2759"/>
<evidence type="ECO:0000313" key="2">
    <source>
        <dbReference type="Proteomes" id="UP000037035"/>
    </source>
</evidence>
<comment type="caution">
    <text evidence="1">The sequence shown here is derived from an EMBL/GenBank/DDBJ whole genome shotgun (WGS) entry which is preliminary data.</text>
</comment>
<accession>A0A0L6V476</accession>
<dbReference type="EMBL" id="LAVV01007556">
    <property type="protein sequence ID" value="KNZ55568.1"/>
    <property type="molecule type" value="Genomic_DNA"/>
</dbReference>
<gene>
    <name evidence="1" type="ORF">VP01_2649g1</name>
</gene>